<evidence type="ECO:0000256" key="2">
    <source>
        <dbReference type="ARBA" id="ARBA00022448"/>
    </source>
</evidence>
<dbReference type="PANTHER" id="PTHR30290">
    <property type="entry name" value="PERIPLASMIC BINDING COMPONENT OF ABC TRANSPORTER"/>
    <property type="match status" value="1"/>
</dbReference>
<proteinExistence type="inferred from homology"/>
<evidence type="ECO:0000256" key="1">
    <source>
        <dbReference type="ARBA" id="ARBA00005695"/>
    </source>
</evidence>
<evidence type="ECO:0000256" key="3">
    <source>
        <dbReference type="ARBA" id="ARBA00022729"/>
    </source>
</evidence>
<dbReference type="InterPro" id="IPR000914">
    <property type="entry name" value="SBP_5_dom"/>
</dbReference>
<organism evidence="6 7">
    <name type="scientific">Candidatus Berkelbacteria bacterium Athens1014_28</name>
    <dbReference type="NCBI Taxonomy" id="2017145"/>
    <lineage>
        <taxon>Bacteria</taxon>
        <taxon>Candidatus Berkelbacteria</taxon>
    </lineage>
</organism>
<dbReference type="CDD" id="cd00995">
    <property type="entry name" value="PBP2_NikA_DppA_OppA_like"/>
    <property type="match status" value="1"/>
</dbReference>
<reference evidence="6 7" key="1">
    <citation type="submission" date="2017-07" db="EMBL/GenBank/DDBJ databases">
        <title>Mechanisms for carbon and nitrogen cycling indicate functional differentiation within the Candidate Phyla Radiation.</title>
        <authorList>
            <person name="Danczak R.E."/>
            <person name="Johnston M.D."/>
            <person name="Kenah C."/>
            <person name="Slattery M."/>
            <person name="Wrighton K.C."/>
            <person name="Wilkins M.J."/>
        </authorList>
    </citation>
    <scope>NUCLEOTIDE SEQUENCE [LARGE SCALE GENOMIC DNA]</scope>
    <source>
        <strain evidence="6">Athens1014_28</strain>
    </source>
</reference>
<keyword evidence="3" id="KW-0732">Signal</keyword>
<evidence type="ECO:0000313" key="7">
    <source>
        <dbReference type="Proteomes" id="UP000316495"/>
    </source>
</evidence>
<dbReference type="GO" id="GO:0042597">
    <property type="term" value="C:periplasmic space"/>
    <property type="evidence" value="ECO:0007669"/>
    <property type="project" value="UniProtKB-ARBA"/>
</dbReference>
<keyword evidence="4" id="KW-1133">Transmembrane helix</keyword>
<evidence type="ECO:0000313" key="6">
    <source>
        <dbReference type="EMBL" id="TSC94599.1"/>
    </source>
</evidence>
<keyword evidence="4" id="KW-0472">Membrane</keyword>
<dbReference type="EMBL" id="VMGN01000009">
    <property type="protein sequence ID" value="TSC94599.1"/>
    <property type="molecule type" value="Genomic_DNA"/>
</dbReference>
<feature type="transmembrane region" description="Helical" evidence="4">
    <location>
        <begin position="68"/>
        <end position="85"/>
    </location>
</feature>
<comment type="similarity">
    <text evidence="1">Belongs to the bacterial solute-binding protein 5 family.</text>
</comment>
<dbReference type="Pfam" id="PF00496">
    <property type="entry name" value="SBP_bac_5"/>
    <property type="match status" value="1"/>
</dbReference>
<gene>
    <name evidence="6" type="ORF">Athens101428_229</name>
</gene>
<sequence>MTGNFDFWNFKKSEKMSGRKKSSGSFFQIASIYFRSVKSFFFASWLIIKSFFVSVFRLPRLLNKFDKFILLVLSTTLIVLLGFYFKLNYFDKTKIVASDGGTFQEILIGEAQYLNPVLAKTDVDKTINRLIYSGLTKVDKSGQVIADLAENWEVSADSKSYTFHLKENLFWHDGVPFLSTDVAYTIESIKDQNLKSSYYSSWKDIEVETPDEKTVIFKLSNPYGPFVYNTTVGIIPTHVDFQALSSMPIGTGPYKFSNAKSGKNQKIYQVMLEKNPSYFAEKYYIEKILFQIDPDEKQAKKGFSSGSSNAVAGIKVDDNESKSYSYPTSRQFAIIFNTRNEKFKDAVNRKKIKSGEKFEPPLEFSLLVLDKTLSVSVAESLISEYREKGIKINLQKQSAVNYQTLLEKRDFQAVLYGFDFGYDRDPYPFWHSSQIASGENYAGFADKNADILLEDARMSADFTLRNQKYDQFMTILNDQVPVIFLSAETFSVSVKEGVNGISEIKGFEPWDHLNQLSEWYVKTKRVKP</sequence>
<dbReference type="Gene3D" id="3.90.76.10">
    <property type="entry name" value="Dipeptide-binding Protein, Domain 1"/>
    <property type="match status" value="1"/>
</dbReference>
<dbReference type="InterPro" id="IPR030678">
    <property type="entry name" value="Peptide/Ni-bd"/>
</dbReference>
<dbReference type="GO" id="GO:1904680">
    <property type="term" value="F:peptide transmembrane transporter activity"/>
    <property type="evidence" value="ECO:0007669"/>
    <property type="project" value="TreeGrafter"/>
</dbReference>
<comment type="caution">
    <text evidence="6">The sequence shown here is derived from an EMBL/GenBank/DDBJ whole genome shotgun (WGS) entry which is preliminary data.</text>
</comment>
<dbReference type="GO" id="GO:0015833">
    <property type="term" value="P:peptide transport"/>
    <property type="evidence" value="ECO:0007669"/>
    <property type="project" value="TreeGrafter"/>
</dbReference>
<name>A0A554LPP2_9BACT</name>
<feature type="transmembrane region" description="Helical" evidence="4">
    <location>
        <begin position="25"/>
        <end position="48"/>
    </location>
</feature>
<evidence type="ECO:0000259" key="5">
    <source>
        <dbReference type="Pfam" id="PF00496"/>
    </source>
</evidence>
<dbReference type="GO" id="GO:0043190">
    <property type="term" value="C:ATP-binding cassette (ABC) transporter complex"/>
    <property type="evidence" value="ECO:0007669"/>
    <property type="project" value="InterPro"/>
</dbReference>
<dbReference type="SUPFAM" id="SSF53850">
    <property type="entry name" value="Periplasmic binding protein-like II"/>
    <property type="match status" value="1"/>
</dbReference>
<keyword evidence="2" id="KW-0813">Transport</keyword>
<keyword evidence="4" id="KW-0812">Transmembrane</keyword>
<dbReference type="PANTHER" id="PTHR30290:SF9">
    <property type="entry name" value="OLIGOPEPTIDE-BINDING PROTEIN APPA"/>
    <property type="match status" value="1"/>
</dbReference>
<dbReference type="InterPro" id="IPR039424">
    <property type="entry name" value="SBP_5"/>
</dbReference>
<accession>A0A554LPP2</accession>
<dbReference type="Gene3D" id="3.10.105.10">
    <property type="entry name" value="Dipeptide-binding Protein, Domain 3"/>
    <property type="match status" value="2"/>
</dbReference>
<protein>
    <submittedName>
        <fullName evidence="6">Peptide/nickel transport system substrate-binding protein</fullName>
    </submittedName>
</protein>
<dbReference type="PIRSF" id="PIRSF002741">
    <property type="entry name" value="MppA"/>
    <property type="match status" value="1"/>
</dbReference>
<evidence type="ECO:0000256" key="4">
    <source>
        <dbReference type="SAM" id="Phobius"/>
    </source>
</evidence>
<dbReference type="AlphaFoldDB" id="A0A554LPP2"/>
<feature type="domain" description="Solute-binding protein family 5" evidence="5">
    <location>
        <begin position="144"/>
        <end position="350"/>
    </location>
</feature>
<dbReference type="Gene3D" id="3.40.190.10">
    <property type="entry name" value="Periplasmic binding protein-like II"/>
    <property type="match status" value="2"/>
</dbReference>
<dbReference type="Proteomes" id="UP000316495">
    <property type="component" value="Unassembled WGS sequence"/>
</dbReference>